<evidence type="ECO:0000259" key="5">
    <source>
        <dbReference type="PROSITE" id="PS50977"/>
    </source>
</evidence>
<evidence type="ECO:0000256" key="2">
    <source>
        <dbReference type="ARBA" id="ARBA00023125"/>
    </source>
</evidence>
<gene>
    <name evidence="6" type="ORF">AB0I48_09190</name>
</gene>
<feature type="domain" description="HTH tetR-type" evidence="5">
    <location>
        <begin position="12"/>
        <end position="72"/>
    </location>
</feature>
<evidence type="ECO:0000313" key="6">
    <source>
        <dbReference type="EMBL" id="MEV0707724.1"/>
    </source>
</evidence>
<comment type="caution">
    <text evidence="6">The sequence shown here is derived from an EMBL/GenBank/DDBJ whole genome shotgun (WGS) entry which is preliminary data.</text>
</comment>
<dbReference type="PANTHER" id="PTHR30055:SF234">
    <property type="entry name" value="HTH-TYPE TRANSCRIPTIONAL REGULATOR BETI"/>
    <property type="match status" value="1"/>
</dbReference>
<dbReference type="EMBL" id="JBFAKC010000004">
    <property type="protein sequence ID" value="MEV0707724.1"/>
    <property type="molecule type" value="Genomic_DNA"/>
</dbReference>
<dbReference type="InterPro" id="IPR001647">
    <property type="entry name" value="HTH_TetR"/>
</dbReference>
<dbReference type="Proteomes" id="UP001551695">
    <property type="component" value="Unassembled WGS sequence"/>
</dbReference>
<organism evidence="6 7">
    <name type="scientific">Nocardia aurea</name>
    <dbReference type="NCBI Taxonomy" id="2144174"/>
    <lineage>
        <taxon>Bacteria</taxon>
        <taxon>Bacillati</taxon>
        <taxon>Actinomycetota</taxon>
        <taxon>Actinomycetes</taxon>
        <taxon>Mycobacteriales</taxon>
        <taxon>Nocardiaceae</taxon>
        <taxon>Nocardia</taxon>
    </lineage>
</organism>
<evidence type="ECO:0000256" key="3">
    <source>
        <dbReference type="ARBA" id="ARBA00023163"/>
    </source>
</evidence>
<evidence type="ECO:0000256" key="1">
    <source>
        <dbReference type="ARBA" id="ARBA00023015"/>
    </source>
</evidence>
<keyword evidence="7" id="KW-1185">Reference proteome</keyword>
<name>A0ABV3FQL7_9NOCA</name>
<proteinExistence type="predicted"/>
<keyword evidence="3" id="KW-0804">Transcription</keyword>
<dbReference type="PROSITE" id="PS50977">
    <property type="entry name" value="HTH_TETR_2"/>
    <property type="match status" value="1"/>
</dbReference>
<dbReference type="SUPFAM" id="SSF46689">
    <property type="entry name" value="Homeodomain-like"/>
    <property type="match status" value="1"/>
</dbReference>
<dbReference type="PRINTS" id="PR00455">
    <property type="entry name" value="HTHTETR"/>
</dbReference>
<dbReference type="Gene3D" id="1.10.357.10">
    <property type="entry name" value="Tetracycline Repressor, domain 2"/>
    <property type="match status" value="1"/>
</dbReference>
<feature type="DNA-binding region" description="H-T-H motif" evidence="4">
    <location>
        <begin position="35"/>
        <end position="54"/>
    </location>
</feature>
<evidence type="ECO:0000256" key="4">
    <source>
        <dbReference type="PROSITE-ProRule" id="PRU00335"/>
    </source>
</evidence>
<keyword evidence="2 4" id="KW-0238">DNA-binding</keyword>
<accession>A0ABV3FQL7</accession>
<dbReference type="RefSeq" id="WP_357781735.1">
    <property type="nucleotide sequence ID" value="NZ_JBFAKC010000004.1"/>
</dbReference>
<dbReference type="Pfam" id="PF00440">
    <property type="entry name" value="TetR_N"/>
    <property type="match status" value="1"/>
</dbReference>
<dbReference type="PANTHER" id="PTHR30055">
    <property type="entry name" value="HTH-TYPE TRANSCRIPTIONAL REGULATOR RUTR"/>
    <property type="match status" value="1"/>
</dbReference>
<dbReference type="InterPro" id="IPR009057">
    <property type="entry name" value="Homeodomain-like_sf"/>
</dbReference>
<evidence type="ECO:0000313" key="7">
    <source>
        <dbReference type="Proteomes" id="UP001551695"/>
    </source>
</evidence>
<keyword evidence="1" id="KW-0805">Transcription regulation</keyword>
<reference evidence="6 7" key="1">
    <citation type="submission" date="2024-06" db="EMBL/GenBank/DDBJ databases">
        <title>The Natural Products Discovery Center: Release of the First 8490 Sequenced Strains for Exploring Actinobacteria Biosynthetic Diversity.</title>
        <authorList>
            <person name="Kalkreuter E."/>
            <person name="Kautsar S.A."/>
            <person name="Yang D."/>
            <person name="Bader C.D."/>
            <person name="Teijaro C.N."/>
            <person name="Fluegel L."/>
            <person name="Davis C.M."/>
            <person name="Simpson J.R."/>
            <person name="Lauterbach L."/>
            <person name="Steele A.D."/>
            <person name="Gui C."/>
            <person name="Meng S."/>
            <person name="Li G."/>
            <person name="Viehrig K."/>
            <person name="Ye F."/>
            <person name="Su P."/>
            <person name="Kiefer A.F."/>
            <person name="Nichols A."/>
            <person name="Cepeda A.J."/>
            <person name="Yan W."/>
            <person name="Fan B."/>
            <person name="Jiang Y."/>
            <person name="Adhikari A."/>
            <person name="Zheng C.-J."/>
            <person name="Schuster L."/>
            <person name="Cowan T.M."/>
            <person name="Smanski M.J."/>
            <person name="Chevrette M.G."/>
            <person name="De Carvalho L.P.S."/>
            <person name="Shen B."/>
        </authorList>
    </citation>
    <scope>NUCLEOTIDE SEQUENCE [LARGE SCALE GENOMIC DNA]</scope>
    <source>
        <strain evidence="6 7">NPDC050403</strain>
    </source>
</reference>
<sequence>MTDQSASKGAKADTRQRLMEATAEIMRAEGYAAVTTRRIATEVGVRSALLYYYFPTLEDLLVAVMRNGAELSLARMRQAITDDDPLQALWLINTDARYTALNTEFMALANHRKVIAEELKSYAERVRDIETTAVTLVMRSHGLDLHRFPPVVMSMLLTGAARIICNEGAVGMRQGHEELRAFMEGMIAQFRLSAPDTDAHDATAM</sequence>
<protein>
    <submittedName>
        <fullName evidence="6">TetR/AcrR family transcriptional regulator</fullName>
    </submittedName>
</protein>
<dbReference type="InterPro" id="IPR050109">
    <property type="entry name" value="HTH-type_TetR-like_transc_reg"/>
</dbReference>